<sequence>MGDRPVAVVTGASRGIGRSTAIAFARAGYDVVVTARSVTASSVPFAGTTTNDPDAGATLSGGLPEVVAAIESCGVRCAAVAMDLTDRVSVADAAAASIAAFGRIDVLVSNAIYQGPGINDSVLTTSLELVDRVVSADAITPLLFVQAALPGMIERGSGVVIHLTSGAATMAPRAPFGQGGWGVAYAIAKGGAHRMVGVLHVELAALGVRAYNLNPGHVLTEVGRARAARLGVEPTGQSPEIPAAAAVWLAAETDDTRALAGTDVVARDVVRQHNLAVADA</sequence>
<protein>
    <submittedName>
        <fullName evidence="3">Unannotated protein</fullName>
    </submittedName>
</protein>
<dbReference type="PROSITE" id="PS00061">
    <property type="entry name" value="ADH_SHORT"/>
    <property type="match status" value="1"/>
</dbReference>
<name>A0A6J7FEI7_9ZZZZ</name>
<dbReference type="InterPro" id="IPR036291">
    <property type="entry name" value="NAD(P)-bd_dom_sf"/>
</dbReference>
<dbReference type="InterPro" id="IPR002347">
    <property type="entry name" value="SDR_fam"/>
</dbReference>
<gene>
    <name evidence="3" type="ORF">UFOPK3376_02867</name>
</gene>
<dbReference type="GO" id="GO:0016616">
    <property type="term" value="F:oxidoreductase activity, acting on the CH-OH group of donors, NAD or NADP as acceptor"/>
    <property type="evidence" value="ECO:0007669"/>
    <property type="project" value="TreeGrafter"/>
</dbReference>
<comment type="similarity">
    <text evidence="1">Belongs to the short-chain dehydrogenases/reductases (SDR) family.</text>
</comment>
<dbReference type="GO" id="GO:0048038">
    <property type="term" value="F:quinone binding"/>
    <property type="evidence" value="ECO:0007669"/>
    <property type="project" value="TreeGrafter"/>
</dbReference>
<reference evidence="3" key="1">
    <citation type="submission" date="2020-05" db="EMBL/GenBank/DDBJ databases">
        <authorList>
            <person name="Chiriac C."/>
            <person name="Salcher M."/>
            <person name="Ghai R."/>
            <person name="Kavagutti S V."/>
        </authorList>
    </citation>
    <scope>NUCLEOTIDE SEQUENCE</scope>
</reference>
<evidence type="ECO:0000256" key="1">
    <source>
        <dbReference type="ARBA" id="ARBA00006484"/>
    </source>
</evidence>
<dbReference type="PRINTS" id="PR00081">
    <property type="entry name" value="GDHRDH"/>
</dbReference>
<dbReference type="Gene3D" id="3.40.50.720">
    <property type="entry name" value="NAD(P)-binding Rossmann-like Domain"/>
    <property type="match status" value="1"/>
</dbReference>
<accession>A0A6J7FEI7</accession>
<proteinExistence type="inferred from homology"/>
<evidence type="ECO:0000313" key="3">
    <source>
        <dbReference type="EMBL" id="CAB4891430.1"/>
    </source>
</evidence>
<dbReference type="PANTHER" id="PTHR42760:SF133">
    <property type="entry name" value="3-OXOACYL-[ACYL-CARRIER-PROTEIN] REDUCTASE"/>
    <property type="match status" value="1"/>
</dbReference>
<dbReference type="SUPFAM" id="SSF51735">
    <property type="entry name" value="NAD(P)-binding Rossmann-fold domains"/>
    <property type="match status" value="1"/>
</dbReference>
<dbReference type="GO" id="GO:0006633">
    <property type="term" value="P:fatty acid biosynthetic process"/>
    <property type="evidence" value="ECO:0007669"/>
    <property type="project" value="TreeGrafter"/>
</dbReference>
<dbReference type="EMBL" id="CAFBLP010000112">
    <property type="protein sequence ID" value="CAB4891430.1"/>
    <property type="molecule type" value="Genomic_DNA"/>
</dbReference>
<dbReference type="Pfam" id="PF00106">
    <property type="entry name" value="adh_short"/>
    <property type="match status" value="2"/>
</dbReference>
<dbReference type="AlphaFoldDB" id="A0A6J7FEI7"/>
<dbReference type="CDD" id="cd05233">
    <property type="entry name" value="SDR_c"/>
    <property type="match status" value="1"/>
</dbReference>
<keyword evidence="2" id="KW-0560">Oxidoreductase</keyword>
<organism evidence="3">
    <name type="scientific">freshwater metagenome</name>
    <dbReference type="NCBI Taxonomy" id="449393"/>
    <lineage>
        <taxon>unclassified sequences</taxon>
        <taxon>metagenomes</taxon>
        <taxon>ecological metagenomes</taxon>
    </lineage>
</organism>
<dbReference type="InterPro" id="IPR020904">
    <property type="entry name" value="Sc_DH/Rdtase_CS"/>
</dbReference>
<evidence type="ECO:0000256" key="2">
    <source>
        <dbReference type="ARBA" id="ARBA00023002"/>
    </source>
</evidence>
<dbReference type="PANTHER" id="PTHR42760">
    <property type="entry name" value="SHORT-CHAIN DEHYDROGENASES/REDUCTASES FAMILY MEMBER"/>
    <property type="match status" value="1"/>
</dbReference>